<evidence type="ECO:0000313" key="3">
    <source>
        <dbReference type="Proteomes" id="UP001162156"/>
    </source>
</evidence>
<reference evidence="2" key="1">
    <citation type="journal article" date="2023" name="Insect Mol. Biol.">
        <title>Genome sequencing provides insights into the evolution of gene families encoding plant cell wall-degrading enzymes in longhorned beetles.</title>
        <authorList>
            <person name="Shin N.R."/>
            <person name="Okamura Y."/>
            <person name="Kirsch R."/>
            <person name="Pauchet Y."/>
        </authorList>
    </citation>
    <scope>NUCLEOTIDE SEQUENCE</scope>
    <source>
        <strain evidence="2">RBIC_L_NR</strain>
    </source>
</reference>
<dbReference type="Gene3D" id="3.30.200.20">
    <property type="entry name" value="Phosphorylase Kinase, domain 1"/>
    <property type="match status" value="1"/>
</dbReference>
<gene>
    <name evidence="2" type="ORF">NQ314_002321</name>
</gene>
<name>A0AAV8ZT94_9CUCU</name>
<comment type="caution">
    <text evidence="2">The sequence shown here is derived from an EMBL/GenBank/DDBJ whole genome shotgun (WGS) entry which is preliminary data.</text>
</comment>
<organism evidence="2 3">
    <name type="scientific">Rhamnusium bicolor</name>
    <dbReference type="NCBI Taxonomy" id="1586634"/>
    <lineage>
        <taxon>Eukaryota</taxon>
        <taxon>Metazoa</taxon>
        <taxon>Ecdysozoa</taxon>
        <taxon>Arthropoda</taxon>
        <taxon>Hexapoda</taxon>
        <taxon>Insecta</taxon>
        <taxon>Pterygota</taxon>
        <taxon>Neoptera</taxon>
        <taxon>Endopterygota</taxon>
        <taxon>Coleoptera</taxon>
        <taxon>Polyphaga</taxon>
        <taxon>Cucujiformia</taxon>
        <taxon>Chrysomeloidea</taxon>
        <taxon>Cerambycidae</taxon>
        <taxon>Lepturinae</taxon>
        <taxon>Rhagiini</taxon>
        <taxon>Rhamnusium</taxon>
    </lineage>
</organism>
<proteinExistence type="predicted"/>
<evidence type="ECO:0000256" key="1">
    <source>
        <dbReference type="SAM" id="MobiDB-lite"/>
    </source>
</evidence>
<protein>
    <submittedName>
        <fullName evidence="2">Uncharacterized protein</fullName>
    </submittedName>
</protein>
<evidence type="ECO:0000313" key="2">
    <source>
        <dbReference type="EMBL" id="KAJ8968371.1"/>
    </source>
</evidence>
<dbReference type="AlphaFoldDB" id="A0AAV8ZT94"/>
<dbReference type="EMBL" id="JANEYF010000718">
    <property type="protein sequence ID" value="KAJ8968371.1"/>
    <property type="molecule type" value="Genomic_DNA"/>
</dbReference>
<sequence length="73" mass="8211">MQQINMPRRCNDQASDQEPPKKKSSSAISNSIELKQGEILTDISGKKWRLGKPVGIGGIWRNISGLRRSFERS</sequence>
<keyword evidence="3" id="KW-1185">Reference proteome</keyword>
<accession>A0AAV8ZT94</accession>
<feature type="region of interest" description="Disordered" evidence="1">
    <location>
        <begin position="1"/>
        <end position="30"/>
    </location>
</feature>
<dbReference type="Proteomes" id="UP001162156">
    <property type="component" value="Unassembled WGS sequence"/>
</dbReference>